<feature type="compositionally biased region" description="Basic and acidic residues" evidence="1">
    <location>
        <begin position="47"/>
        <end position="65"/>
    </location>
</feature>
<name>A0ABP3QNW9_9ACTN</name>
<dbReference type="Proteomes" id="UP001500668">
    <property type="component" value="Unassembled WGS sequence"/>
</dbReference>
<organism evidence="2 3">
    <name type="scientific">Streptomyces crystallinus</name>
    <dbReference type="NCBI Taxonomy" id="68191"/>
    <lineage>
        <taxon>Bacteria</taxon>
        <taxon>Bacillati</taxon>
        <taxon>Actinomycetota</taxon>
        <taxon>Actinomycetes</taxon>
        <taxon>Kitasatosporales</taxon>
        <taxon>Streptomycetaceae</taxon>
        <taxon>Streptomyces</taxon>
    </lineage>
</organism>
<sequence>MFIVACLLLPTVAALLYGMDRVEEWLTRAPQPARHARTRHLRLIPGGKEDPATRTRTGRRESDAA</sequence>
<accession>A0ABP3QNW9</accession>
<evidence type="ECO:0000313" key="3">
    <source>
        <dbReference type="Proteomes" id="UP001500668"/>
    </source>
</evidence>
<reference evidence="3" key="1">
    <citation type="journal article" date="2019" name="Int. J. Syst. Evol. Microbiol.">
        <title>The Global Catalogue of Microorganisms (GCM) 10K type strain sequencing project: providing services to taxonomists for standard genome sequencing and annotation.</title>
        <authorList>
            <consortium name="The Broad Institute Genomics Platform"/>
            <consortium name="The Broad Institute Genome Sequencing Center for Infectious Disease"/>
            <person name="Wu L."/>
            <person name="Ma J."/>
        </authorList>
    </citation>
    <scope>NUCLEOTIDE SEQUENCE [LARGE SCALE GENOMIC DNA]</scope>
    <source>
        <strain evidence="3">JCM 5067</strain>
    </source>
</reference>
<keyword evidence="3" id="KW-1185">Reference proteome</keyword>
<dbReference type="RefSeq" id="WP_344073489.1">
    <property type="nucleotide sequence ID" value="NZ_BAAACA010000014.1"/>
</dbReference>
<comment type="caution">
    <text evidence="2">The sequence shown here is derived from an EMBL/GenBank/DDBJ whole genome shotgun (WGS) entry which is preliminary data.</text>
</comment>
<evidence type="ECO:0000256" key="1">
    <source>
        <dbReference type="SAM" id="MobiDB-lite"/>
    </source>
</evidence>
<gene>
    <name evidence="2" type="ORF">GCM10010394_24990</name>
</gene>
<proteinExistence type="predicted"/>
<evidence type="ECO:0000313" key="2">
    <source>
        <dbReference type="EMBL" id="GAA0594569.1"/>
    </source>
</evidence>
<dbReference type="EMBL" id="BAAACA010000014">
    <property type="protein sequence ID" value="GAA0594569.1"/>
    <property type="molecule type" value="Genomic_DNA"/>
</dbReference>
<protein>
    <submittedName>
        <fullName evidence="2">Uncharacterized protein</fullName>
    </submittedName>
</protein>
<feature type="region of interest" description="Disordered" evidence="1">
    <location>
        <begin position="31"/>
        <end position="65"/>
    </location>
</feature>